<accession>A0ABS5XVH6</accession>
<sequence>MSTTNYYNTFIQVAPDCPTNIPEVPPVTATPTVAALQHRLIMERPYGLTSDDIIFGVAAIRADIPVCDHEAERARFFSKGQPCMRASVLSKRYGWGTHHDAQGRVALYGVGTPEYERLAADPHITQKLAMRSSRA</sequence>
<evidence type="ECO:0000313" key="1">
    <source>
        <dbReference type="EMBL" id="MBT8798421.1"/>
    </source>
</evidence>
<dbReference type="InterPro" id="IPR046155">
    <property type="entry name" value="DUF6157"/>
</dbReference>
<dbReference type="RefSeq" id="WP_215487654.1">
    <property type="nucleotide sequence ID" value="NZ_BAAAPJ010000006.1"/>
</dbReference>
<keyword evidence="2" id="KW-1185">Reference proteome</keyword>
<dbReference type="Pfam" id="PF19654">
    <property type="entry name" value="DUF6157"/>
    <property type="match status" value="1"/>
</dbReference>
<name>A0ABS5XVH6_9MICO</name>
<dbReference type="Proteomes" id="UP000740605">
    <property type="component" value="Unassembled WGS sequence"/>
</dbReference>
<gene>
    <name evidence="1" type="ORF">J0P97_10095</name>
</gene>
<organism evidence="1 2">
    <name type="scientific">Microbacterium flavum</name>
    <dbReference type="NCBI Taxonomy" id="415216"/>
    <lineage>
        <taxon>Bacteria</taxon>
        <taxon>Bacillati</taxon>
        <taxon>Actinomycetota</taxon>
        <taxon>Actinomycetes</taxon>
        <taxon>Micrococcales</taxon>
        <taxon>Microbacteriaceae</taxon>
        <taxon>Microbacterium</taxon>
    </lineage>
</organism>
<dbReference type="EMBL" id="JAFLHG010000008">
    <property type="protein sequence ID" value="MBT8798421.1"/>
    <property type="molecule type" value="Genomic_DNA"/>
</dbReference>
<reference evidence="1 2" key="1">
    <citation type="submission" date="2021-03" db="EMBL/GenBank/DDBJ databases">
        <title>Microbacterium pauli sp. nov., isolated from microfiltered milk.</title>
        <authorList>
            <person name="Bellassi P."/>
            <person name="Fontana A."/>
            <person name="Callegari M.L."/>
            <person name="Lorenzo M."/>
            <person name="Cappa F."/>
        </authorList>
    </citation>
    <scope>NUCLEOTIDE SEQUENCE [LARGE SCALE GENOMIC DNA]</scope>
    <source>
        <strain evidence="1 2">DSM 18909</strain>
    </source>
</reference>
<evidence type="ECO:0000313" key="2">
    <source>
        <dbReference type="Proteomes" id="UP000740605"/>
    </source>
</evidence>
<protein>
    <submittedName>
        <fullName evidence="1">Uncharacterized protein</fullName>
    </submittedName>
</protein>
<comment type="caution">
    <text evidence="1">The sequence shown here is derived from an EMBL/GenBank/DDBJ whole genome shotgun (WGS) entry which is preliminary data.</text>
</comment>
<proteinExistence type="predicted"/>